<dbReference type="RefSeq" id="WP_188786243.1">
    <property type="nucleotide sequence ID" value="NZ_BMOC01000004.1"/>
</dbReference>
<name>A0A830ER19_9EURY</name>
<evidence type="ECO:0008006" key="3">
    <source>
        <dbReference type="Google" id="ProtNLM"/>
    </source>
</evidence>
<proteinExistence type="predicted"/>
<evidence type="ECO:0000313" key="1">
    <source>
        <dbReference type="EMBL" id="GGJ01739.1"/>
    </source>
</evidence>
<dbReference type="EMBL" id="BMOC01000004">
    <property type="protein sequence ID" value="GGJ01739.1"/>
    <property type="molecule type" value="Genomic_DNA"/>
</dbReference>
<reference evidence="1" key="2">
    <citation type="submission" date="2020-09" db="EMBL/GenBank/DDBJ databases">
        <authorList>
            <person name="Sun Q."/>
            <person name="Ohkuma M."/>
        </authorList>
    </citation>
    <scope>NUCLEOTIDE SEQUENCE</scope>
    <source>
        <strain evidence="1">JCM 14359</strain>
    </source>
</reference>
<dbReference type="AlphaFoldDB" id="A0A830ER19"/>
<comment type="caution">
    <text evidence="1">The sequence shown here is derived from an EMBL/GenBank/DDBJ whole genome shotgun (WGS) entry which is preliminary data.</text>
</comment>
<dbReference type="OrthoDB" id="339831at2157"/>
<evidence type="ECO:0000313" key="2">
    <source>
        <dbReference type="Proteomes" id="UP000653099"/>
    </source>
</evidence>
<keyword evidence="2" id="KW-1185">Reference proteome</keyword>
<accession>A0A830ER19</accession>
<reference evidence="1" key="1">
    <citation type="journal article" date="2014" name="Int. J. Syst. Evol. Microbiol.">
        <title>Complete genome sequence of Corynebacterium casei LMG S-19264T (=DSM 44701T), isolated from a smear-ripened cheese.</title>
        <authorList>
            <consortium name="US DOE Joint Genome Institute (JGI-PGF)"/>
            <person name="Walter F."/>
            <person name="Albersmeier A."/>
            <person name="Kalinowski J."/>
            <person name="Ruckert C."/>
        </authorList>
    </citation>
    <scope>NUCLEOTIDE SEQUENCE</scope>
    <source>
        <strain evidence="1">JCM 14359</strain>
    </source>
</reference>
<dbReference type="Proteomes" id="UP000653099">
    <property type="component" value="Unassembled WGS sequence"/>
</dbReference>
<organism evidence="1 2">
    <name type="scientific">Halobellus salinus</name>
    <dbReference type="NCBI Taxonomy" id="931585"/>
    <lineage>
        <taxon>Archaea</taxon>
        <taxon>Methanobacteriati</taxon>
        <taxon>Methanobacteriota</taxon>
        <taxon>Stenosarchaea group</taxon>
        <taxon>Halobacteria</taxon>
        <taxon>Halobacteriales</taxon>
        <taxon>Haloferacaceae</taxon>
        <taxon>Halobellus</taxon>
    </lineage>
</organism>
<gene>
    <name evidence="1" type="ORF">GCM10008995_09410</name>
</gene>
<protein>
    <recommendedName>
        <fullName evidence="3">CopG family transcriptional regulator</fullName>
    </recommendedName>
</protein>
<sequence>MGYTTGERAAELINGVLQETDDDEQRFKLRTALQLLDMIQEQHEVAGQALADSELDEGTRENLRGLGYLE</sequence>